<evidence type="ECO:0000313" key="4">
    <source>
        <dbReference type="EMBL" id="XBG62696.1"/>
    </source>
</evidence>
<dbReference type="InterPro" id="IPR036390">
    <property type="entry name" value="WH_DNA-bd_sf"/>
</dbReference>
<dbReference type="InterPro" id="IPR036388">
    <property type="entry name" value="WH-like_DNA-bd_sf"/>
</dbReference>
<dbReference type="PROSITE" id="PS52050">
    <property type="entry name" value="WYL"/>
    <property type="match status" value="1"/>
</dbReference>
<sequence>MDQLSRLISILTLLKSKRIVTATELADRYKVSVRTIYRDIRKLETAGVPIITLEGRGYTLMEGYQVAPVQFSEKQANALITAQHLANQSKDTSFRKEFNEAMIKIKSVFRTSIQEKSELLNDKIVVFNTKHESIESNILSEIQLAITNFNYVEINYKKINDSNISFRKIEPCAMYSTDNKWILIAWCHLRKDMRAFRIDRIKHFKILHTTFEDRKFSFKDYYTSSPHGKK</sequence>
<name>A0AAU7BX26_9FLAO</name>
<evidence type="ECO:0000256" key="1">
    <source>
        <dbReference type="ARBA" id="ARBA00023015"/>
    </source>
</evidence>
<gene>
    <name evidence="4" type="ORF">ABGB03_07225</name>
</gene>
<dbReference type="GO" id="GO:0003700">
    <property type="term" value="F:DNA-binding transcription factor activity"/>
    <property type="evidence" value="ECO:0007669"/>
    <property type="project" value="InterPro"/>
</dbReference>
<dbReference type="AlphaFoldDB" id="A0AAU7BX26"/>
<proteinExistence type="predicted"/>
<protein>
    <submittedName>
        <fullName evidence="4">YafY family protein</fullName>
    </submittedName>
</protein>
<dbReference type="SUPFAM" id="SSF46785">
    <property type="entry name" value="Winged helix' DNA-binding domain"/>
    <property type="match status" value="1"/>
</dbReference>
<dbReference type="PANTHER" id="PTHR34580">
    <property type="match status" value="1"/>
</dbReference>
<evidence type="ECO:0000256" key="2">
    <source>
        <dbReference type="ARBA" id="ARBA00023163"/>
    </source>
</evidence>
<organism evidence="4">
    <name type="scientific">Pontimicrobium sp. SW4</name>
    <dbReference type="NCBI Taxonomy" id="3153519"/>
    <lineage>
        <taxon>Bacteria</taxon>
        <taxon>Pseudomonadati</taxon>
        <taxon>Bacteroidota</taxon>
        <taxon>Flavobacteriia</taxon>
        <taxon>Flavobacteriales</taxon>
        <taxon>Flavobacteriaceae</taxon>
        <taxon>Pontimicrobium</taxon>
    </lineage>
</organism>
<dbReference type="Gene3D" id="1.10.10.10">
    <property type="entry name" value="Winged helix-like DNA-binding domain superfamily/Winged helix DNA-binding domain"/>
    <property type="match status" value="1"/>
</dbReference>
<dbReference type="Pfam" id="PF13280">
    <property type="entry name" value="WYL"/>
    <property type="match status" value="1"/>
</dbReference>
<keyword evidence="2" id="KW-0804">Transcription</keyword>
<dbReference type="InterPro" id="IPR013196">
    <property type="entry name" value="HTH_11"/>
</dbReference>
<dbReference type="Pfam" id="PF08279">
    <property type="entry name" value="HTH_11"/>
    <property type="match status" value="1"/>
</dbReference>
<dbReference type="EMBL" id="CP157199">
    <property type="protein sequence ID" value="XBG62696.1"/>
    <property type="molecule type" value="Genomic_DNA"/>
</dbReference>
<dbReference type="PROSITE" id="PS51000">
    <property type="entry name" value="HTH_DEOR_2"/>
    <property type="match status" value="1"/>
</dbReference>
<keyword evidence="1" id="KW-0805">Transcription regulation</keyword>
<dbReference type="InterPro" id="IPR026881">
    <property type="entry name" value="WYL_dom"/>
</dbReference>
<dbReference type="InterPro" id="IPR001034">
    <property type="entry name" value="DeoR_HTH"/>
</dbReference>
<feature type="domain" description="HTH deoR-type" evidence="3">
    <location>
        <begin position="3"/>
        <end position="58"/>
    </location>
</feature>
<reference evidence="4" key="1">
    <citation type="submission" date="2024-05" db="EMBL/GenBank/DDBJ databases">
        <title>Pontimicrobium maritimus sp. nov., isolated form sea water.</title>
        <authorList>
            <person name="Muhammad N."/>
            <person name="Vuong T.Q."/>
            <person name="Han H.L."/>
            <person name="Kim S.-G."/>
        </authorList>
    </citation>
    <scope>NUCLEOTIDE SEQUENCE</scope>
    <source>
        <strain evidence="4">SW4</strain>
    </source>
</reference>
<evidence type="ECO:0000259" key="3">
    <source>
        <dbReference type="PROSITE" id="PS51000"/>
    </source>
</evidence>
<dbReference type="RefSeq" id="WP_347926099.1">
    <property type="nucleotide sequence ID" value="NZ_CP157199.1"/>
</dbReference>
<dbReference type="PANTHER" id="PTHR34580:SF1">
    <property type="entry name" value="PROTEIN PAFC"/>
    <property type="match status" value="1"/>
</dbReference>
<dbReference type="SMART" id="SM00420">
    <property type="entry name" value="HTH_DEOR"/>
    <property type="match status" value="1"/>
</dbReference>
<accession>A0AAU7BX26</accession>
<dbReference type="InterPro" id="IPR051534">
    <property type="entry name" value="CBASS_pafABC_assoc_protein"/>
</dbReference>